<feature type="domain" description="Peptidase S1" evidence="7">
    <location>
        <begin position="111"/>
        <end position="347"/>
    </location>
</feature>
<dbReference type="PANTHER" id="PTHR24264">
    <property type="entry name" value="TRYPSIN-RELATED"/>
    <property type="match status" value="1"/>
</dbReference>
<evidence type="ECO:0000313" key="9">
    <source>
        <dbReference type="RefSeq" id="XP_034118083.1"/>
    </source>
</evidence>
<dbReference type="CDD" id="cd00190">
    <property type="entry name" value="Tryp_SPc"/>
    <property type="match status" value="1"/>
</dbReference>
<dbReference type="Proteomes" id="UP000515160">
    <property type="component" value="Chromosome X"/>
</dbReference>
<keyword evidence="8" id="KW-1185">Reference proteome</keyword>
<dbReference type="PROSITE" id="PS00135">
    <property type="entry name" value="TRYPSIN_SER"/>
    <property type="match status" value="1"/>
</dbReference>
<evidence type="ECO:0000259" key="7">
    <source>
        <dbReference type="PROSITE" id="PS50240"/>
    </source>
</evidence>
<dbReference type="FunFam" id="2.40.10.10:FF:000068">
    <property type="entry name" value="transmembrane protease serine 2"/>
    <property type="match status" value="1"/>
</dbReference>
<evidence type="ECO:0000256" key="3">
    <source>
        <dbReference type="ARBA" id="ARBA00022825"/>
    </source>
</evidence>
<dbReference type="InterPro" id="IPR043504">
    <property type="entry name" value="Peptidase_S1_PA_chymotrypsin"/>
</dbReference>
<evidence type="ECO:0000256" key="2">
    <source>
        <dbReference type="ARBA" id="ARBA00022801"/>
    </source>
</evidence>
<protein>
    <submittedName>
        <fullName evidence="9">Trypsin-6</fullName>
    </submittedName>
</protein>
<dbReference type="RefSeq" id="XP_034118083.1">
    <property type="nucleotide sequence ID" value="XM_034262192.2"/>
</dbReference>
<keyword evidence="1 5" id="KW-0645">Protease</keyword>
<dbReference type="PRINTS" id="PR00722">
    <property type="entry name" value="CHYMOTRYPSIN"/>
</dbReference>
<dbReference type="AlphaFoldDB" id="A0A6P8XXC0"/>
<dbReference type="OrthoDB" id="10059102at2759"/>
<accession>A0A6P8XXC0</accession>
<evidence type="ECO:0000256" key="1">
    <source>
        <dbReference type="ARBA" id="ARBA00022670"/>
    </source>
</evidence>
<proteinExistence type="predicted"/>
<dbReference type="InterPro" id="IPR009003">
    <property type="entry name" value="Peptidase_S1_PA"/>
</dbReference>
<dbReference type="SMART" id="SM00020">
    <property type="entry name" value="Tryp_SPc"/>
    <property type="match status" value="1"/>
</dbReference>
<dbReference type="InterPro" id="IPR050127">
    <property type="entry name" value="Serine_Proteases_S1"/>
</dbReference>
<dbReference type="GO" id="GO:0004252">
    <property type="term" value="F:serine-type endopeptidase activity"/>
    <property type="evidence" value="ECO:0007669"/>
    <property type="project" value="InterPro"/>
</dbReference>
<keyword evidence="2 5" id="KW-0378">Hydrolase</keyword>
<keyword evidence="3 5" id="KW-0720">Serine protease</keyword>
<evidence type="ECO:0000313" key="8">
    <source>
        <dbReference type="Proteomes" id="UP000515160"/>
    </source>
</evidence>
<organism evidence="8 9">
    <name type="scientific">Drosophila albomicans</name>
    <name type="common">Fruit fly</name>
    <dbReference type="NCBI Taxonomy" id="7291"/>
    <lineage>
        <taxon>Eukaryota</taxon>
        <taxon>Metazoa</taxon>
        <taxon>Ecdysozoa</taxon>
        <taxon>Arthropoda</taxon>
        <taxon>Hexapoda</taxon>
        <taxon>Insecta</taxon>
        <taxon>Pterygota</taxon>
        <taxon>Neoptera</taxon>
        <taxon>Endopterygota</taxon>
        <taxon>Diptera</taxon>
        <taxon>Brachycera</taxon>
        <taxon>Muscomorpha</taxon>
        <taxon>Ephydroidea</taxon>
        <taxon>Drosophilidae</taxon>
        <taxon>Drosophila</taxon>
    </lineage>
</organism>
<feature type="signal peptide" evidence="6">
    <location>
        <begin position="1"/>
        <end position="23"/>
    </location>
</feature>
<dbReference type="Gene3D" id="2.40.10.10">
    <property type="entry name" value="Trypsin-like serine proteases"/>
    <property type="match status" value="1"/>
</dbReference>
<dbReference type="SUPFAM" id="SSF50494">
    <property type="entry name" value="Trypsin-like serine proteases"/>
    <property type="match status" value="1"/>
</dbReference>
<evidence type="ECO:0000256" key="4">
    <source>
        <dbReference type="ARBA" id="ARBA00023157"/>
    </source>
</evidence>
<dbReference type="PROSITE" id="PS50240">
    <property type="entry name" value="TRYPSIN_DOM"/>
    <property type="match status" value="1"/>
</dbReference>
<dbReference type="GO" id="GO:0006508">
    <property type="term" value="P:proteolysis"/>
    <property type="evidence" value="ECO:0007669"/>
    <property type="project" value="UniProtKB-KW"/>
</dbReference>
<dbReference type="InterPro" id="IPR001254">
    <property type="entry name" value="Trypsin_dom"/>
</dbReference>
<keyword evidence="4" id="KW-1015">Disulfide bond</keyword>
<dbReference type="GO" id="GO:0005615">
    <property type="term" value="C:extracellular space"/>
    <property type="evidence" value="ECO:0007669"/>
    <property type="project" value="TreeGrafter"/>
</dbReference>
<feature type="chain" id="PRO_5028296630" evidence="6">
    <location>
        <begin position="24"/>
        <end position="376"/>
    </location>
</feature>
<dbReference type="GeneID" id="117577091"/>
<dbReference type="PROSITE" id="PS00134">
    <property type="entry name" value="TRYPSIN_HIS"/>
    <property type="match status" value="1"/>
</dbReference>
<reference evidence="9" key="1">
    <citation type="submission" date="2025-08" db="UniProtKB">
        <authorList>
            <consortium name="RefSeq"/>
        </authorList>
    </citation>
    <scope>IDENTIFICATION</scope>
    <source>
        <strain evidence="9">15112-1751.03</strain>
        <tissue evidence="9">Whole Adult</tissue>
    </source>
</reference>
<evidence type="ECO:0000256" key="5">
    <source>
        <dbReference type="RuleBase" id="RU363034"/>
    </source>
</evidence>
<gene>
    <name evidence="9" type="primary">LOC117577091</name>
</gene>
<dbReference type="InterPro" id="IPR001314">
    <property type="entry name" value="Peptidase_S1A"/>
</dbReference>
<evidence type="ECO:0000256" key="6">
    <source>
        <dbReference type="SAM" id="SignalP"/>
    </source>
</evidence>
<keyword evidence="6" id="KW-0732">Signal</keyword>
<dbReference type="InterPro" id="IPR018114">
    <property type="entry name" value="TRYPSIN_HIS"/>
</dbReference>
<dbReference type="Pfam" id="PF00089">
    <property type="entry name" value="Trypsin"/>
    <property type="match status" value="1"/>
</dbReference>
<dbReference type="InterPro" id="IPR033116">
    <property type="entry name" value="TRYPSIN_SER"/>
</dbReference>
<sequence length="376" mass="42047">MYTSKFIVFTILLIHYCAENAASCDDLHWNCTKSHKRDPMDTRGISRNLRQKRFANNEDSANEMTIVDELQFQSDSIQHRLKHKKHRLQPREYSNSSLSDINDDDDFRFLVTGGYRPEKNLLVKYVVSIRSNKERKYFGDNHFCGGAIISSRSILTAAHCLFINGAKLRPSRVKIVAGTPRRLVKTGNTQELNVDKVRPHPKYSPSMLTNDIGIIRLKESIRLDDTFATIIPIVDRDPTAGLLCTVVGWGTVIQYGPTPDEAVNGDVTINTNAWCSKIAGFRKGMVCASNANDYEVDSCQGDSGGPLMCDGKVVGIVSFGTGCGEPDSAGVYTDVYHYREWIARNKANKLSQTNASSYRLHLIALTMMCSLHIPMI</sequence>
<name>A0A6P8XXC0_DROAB</name>
<dbReference type="PANTHER" id="PTHR24264:SF20">
    <property type="entry name" value="TRYPSIN-LIKE"/>
    <property type="match status" value="1"/>
</dbReference>